<dbReference type="AlphaFoldDB" id="A0A7K3WKZ6"/>
<dbReference type="Pfam" id="PF11298">
    <property type="entry name" value="DUF3099"/>
    <property type="match status" value="1"/>
</dbReference>
<dbReference type="EMBL" id="JAAGWK010000031">
    <property type="protein sequence ID" value="NEL56193.1"/>
    <property type="molecule type" value="Genomic_DNA"/>
</dbReference>
<organism evidence="3 4">
    <name type="scientific">Goekera deserti</name>
    <dbReference type="NCBI Taxonomy" id="2497753"/>
    <lineage>
        <taxon>Bacteria</taxon>
        <taxon>Bacillati</taxon>
        <taxon>Actinomycetota</taxon>
        <taxon>Actinomycetes</taxon>
        <taxon>Geodermatophilales</taxon>
        <taxon>Geodermatophilaceae</taxon>
        <taxon>Goekera</taxon>
    </lineage>
</organism>
<evidence type="ECO:0000313" key="4">
    <source>
        <dbReference type="Proteomes" id="UP000470470"/>
    </source>
</evidence>
<feature type="transmembrane region" description="Helical" evidence="2">
    <location>
        <begin position="40"/>
        <end position="58"/>
    </location>
</feature>
<feature type="compositionally biased region" description="Polar residues" evidence="1">
    <location>
        <begin position="1"/>
        <end position="11"/>
    </location>
</feature>
<name>A0A7K3WKZ6_9ACTN</name>
<keyword evidence="2" id="KW-0812">Transmembrane</keyword>
<evidence type="ECO:0000313" key="3">
    <source>
        <dbReference type="EMBL" id="NEL56193.1"/>
    </source>
</evidence>
<gene>
    <name evidence="3" type="ORF">G1H19_19650</name>
</gene>
<feature type="region of interest" description="Disordered" evidence="1">
    <location>
        <begin position="1"/>
        <end position="20"/>
    </location>
</feature>
<comment type="caution">
    <text evidence="3">The sequence shown here is derived from an EMBL/GenBank/DDBJ whole genome shotgun (WGS) entry which is preliminary data.</text>
</comment>
<reference evidence="3 4" key="1">
    <citation type="submission" date="2020-02" db="EMBL/GenBank/DDBJ databases">
        <title>The whole genome sequence of CPCC 205119.</title>
        <authorList>
            <person name="Jiang Z."/>
        </authorList>
    </citation>
    <scope>NUCLEOTIDE SEQUENCE [LARGE SCALE GENOMIC DNA]</scope>
    <source>
        <strain evidence="3 4">CPCC 205119</strain>
    </source>
</reference>
<keyword evidence="2" id="KW-0472">Membrane</keyword>
<keyword evidence="4" id="KW-1185">Reference proteome</keyword>
<evidence type="ECO:0000256" key="2">
    <source>
        <dbReference type="SAM" id="Phobius"/>
    </source>
</evidence>
<dbReference type="Proteomes" id="UP000470470">
    <property type="component" value="Unassembled WGS sequence"/>
</dbReference>
<dbReference type="InterPro" id="IPR021449">
    <property type="entry name" value="DUF3099"/>
</dbReference>
<accession>A0A7K3WKZ6</accession>
<evidence type="ECO:0000256" key="1">
    <source>
        <dbReference type="SAM" id="MobiDB-lite"/>
    </source>
</evidence>
<proteinExistence type="predicted"/>
<feature type="transmembrane region" description="Helical" evidence="2">
    <location>
        <begin position="64"/>
        <end position="82"/>
    </location>
</feature>
<keyword evidence="2" id="KW-1133">Transmembrane helix</keyword>
<protein>
    <submittedName>
        <fullName evidence="3">DUF3099 domain-containing protein</fullName>
    </submittedName>
</protein>
<sequence>MASSQQYTNRPSAKRDLEPALITAAEPSRAEQHEARKRRYLLTMAFRGVSLVLAAAFYQTIWLMVIFAFFGTVLPWIAVVMANDRPPKKKLDVNRYVVPRPDRILESGNGSSRVIESRVIDV</sequence>